<sequence>MGLVHRLVLGLLLAGNLAAAQAQSCAAQSGMTPPLVVELYTSEGCDSCPPADRWLSGLRGRPGVFAAAFHVDYWDRLGWRDRFASPLYTARQQQNVAQSGARFAYTPQIVVNGRDWRDGELPTPSASEKAVIALKLQRDGEEQVAVESRALPGAPARVQLWWAQLEDGHSSEVRAGENRGATLRHDAVVRAYASLPAGGADQQWLLKKAPAKGEDGRPRRLLLVATDAANGRVLQAAQLGC</sequence>
<protein>
    <submittedName>
        <fullName evidence="2">DUF1223 domain-containing protein</fullName>
    </submittedName>
</protein>
<dbReference type="InterPro" id="IPR010634">
    <property type="entry name" value="DUF1223"/>
</dbReference>
<accession>A0ABT8DSR9</accession>
<reference evidence="2 3" key="1">
    <citation type="submission" date="2023-06" db="EMBL/GenBank/DDBJ databases">
        <title>Pelomonas sp. PFR6 16S ribosomal RNA gene Genome sequencing and assembly.</title>
        <authorList>
            <person name="Woo H."/>
        </authorList>
    </citation>
    <scope>NUCLEOTIDE SEQUENCE [LARGE SCALE GENOMIC DNA]</scope>
    <source>
        <strain evidence="2 3">PFR6</strain>
    </source>
</reference>
<dbReference type="Proteomes" id="UP001228044">
    <property type="component" value="Unassembled WGS sequence"/>
</dbReference>
<keyword evidence="1" id="KW-0732">Signal</keyword>
<evidence type="ECO:0000313" key="3">
    <source>
        <dbReference type="Proteomes" id="UP001228044"/>
    </source>
</evidence>
<gene>
    <name evidence="2" type="ORF">QWJ38_02795</name>
</gene>
<dbReference type="Pfam" id="PF06764">
    <property type="entry name" value="DUF1223"/>
    <property type="match status" value="1"/>
</dbReference>
<dbReference type="EMBL" id="JAUHHC010000001">
    <property type="protein sequence ID" value="MDN3919201.1"/>
    <property type="molecule type" value="Genomic_DNA"/>
</dbReference>
<evidence type="ECO:0000256" key="1">
    <source>
        <dbReference type="SAM" id="SignalP"/>
    </source>
</evidence>
<organism evidence="2 3">
    <name type="scientific">Roseateles violae</name>
    <dbReference type="NCBI Taxonomy" id="3058042"/>
    <lineage>
        <taxon>Bacteria</taxon>
        <taxon>Pseudomonadati</taxon>
        <taxon>Pseudomonadota</taxon>
        <taxon>Betaproteobacteria</taxon>
        <taxon>Burkholderiales</taxon>
        <taxon>Sphaerotilaceae</taxon>
        <taxon>Roseateles</taxon>
    </lineage>
</organism>
<dbReference type="PANTHER" id="PTHR36057:SF1">
    <property type="entry name" value="LIPOPROTEIN LIPID ATTACHMENT SITE-LIKE PROTEIN, PUTATIVE (DUF1223)-RELATED"/>
    <property type="match status" value="1"/>
</dbReference>
<proteinExistence type="predicted"/>
<feature type="chain" id="PRO_5046391081" evidence="1">
    <location>
        <begin position="23"/>
        <end position="241"/>
    </location>
</feature>
<dbReference type="InterPro" id="IPR036249">
    <property type="entry name" value="Thioredoxin-like_sf"/>
</dbReference>
<keyword evidence="3" id="KW-1185">Reference proteome</keyword>
<comment type="caution">
    <text evidence="2">The sequence shown here is derived from an EMBL/GenBank/DDBJ whole genome shotgun (WGS) entry which is preliminary data.</text>
</comment>
<feature type="signal peptide" evidence="1">
    <location>
        <begin position="1"/>
        <end position="22"/>
    </location>
</feature>
<dbReference type="RefSeq" id="WP_290357509.1">
    <property type="nucleotide sequence ID" value="NZ_JAUHHC010000001.1"/>
</dbReference>
<evidence type="ECO:0000313" key="2">
    <source>
        <dbReference type="EMBL" id="MDN3919201.1"/>
    </source>
</evidence>
<name>A0ABT8DSR9_9BURK</name>
<dbReference type="PANTHER" id="PTHR36057">
    <property type="match status" value="1"/>
</dbReference>
<dbReference type="SUPFAM" id="SSF52833">
    <property type="entry name" value="Thioredoxin-like"/>
    <property type="match status" value="1"/>
</dbReference>